<dbReference type="InterPro" id="IPR050915">
    <property type="entry name" value="MAP_kinase_kinase"/>
</dbReference>
<comment type="catalytic activity">
    <reaction evidence="9">
        <text>L-tyrosyl-[protein] + ATP = O-phospho-L-tyrosyl-[protein] + ADP + H(+)</text>
        <dbReference type="Rhea" id="RHEA:10596"/>
        <dbReference type="Rhea" id="RHEA-COMP:10136"/>
        <dbReference type="Rhea" id="RHEA-COMP:20101"/>
        <dbReference type="ChEBI" id="CHEBI:15378"/>
        <dbReference type="ChEBI" id="CHEBI:30616"/>
        <dbReference type="ChEBI" id="CHEBI:46858"/>
        <dbReference type="ChEBI" id="CHEBI:61978"/>
        <dbReference type="ChEBI" id="CHEBI:456216"/>
        <dbReference type="EC" id="2.7.12.2"/>
    </reaction>
</comment>
<evidence type="ECO:0000256" key="2">
    <source>
        <dbReference type="ARBA" id="ARBA00022679"/>
    </source>
</evidence>
<reference evidence="11 12" key="1">
    <citation type="journal article" date="2018" name="Sci. Rep.">
        <title>Genomic signatures of local adaptation to the degree of environmental predictability in rotifers.</title>
        <authorList>
            <person name="Franch-Gras L."/>
            <person name="Hahn C."/>
            <person name="Garcia-Roger E.M."/>
            <person name="Carmona M.J."/>
            <person name="Serra M."/>
            <person name="Gomez A."/>
        </authorList>
    </citation>
    <scope>NUCLEOTIDE SEQUENCE [LARGE SCALE GENOMIC DNA]</scope>
    <source>
        <strain evidence="11">HYR1</strain>
    </source>
</reference>
<keyword evidence="4 11" id="KW-0418">Kinase</keyword>
<evidence type="ECO:0000313" key="11">
    <source>
        <dbReference type="EMBL" id="RNA26255.1"/>
    </source>
</evidence>
<protein>
    <submittedName>
        <fullName evidence="11">Dual specificity mitogen-activated kinase kinase 1-like</fullName>
    </submittedName>
</protein>
<dbReference type="GO" id="GO:0004713">
    <property type="term" value="F:protein tyrosine kinase activity"/>
    <property type="evidence" value="ECO:0007669"/>
    <property type="project" value="UniProtKB-KW"/>
</dbReference>
<keyword evidence="12" id="KW-1185">Reference proteome</keyword>
<dbReference type="GO" id="GO:0004674">
    <property type="term" value="F:protein serine/threonine kinase activity"/>
    <property type="evidence" value="ECO:0007669"/>
    <property type="project" value="UniProtKB-KW"/>
</dbReference>
<dbReference type="OrthoDB" id="10252354at2759"/>
<dbReference type="Gene3D" id="3.30.200.20">
    <property type="entry name" value="Phosphorylase Kinase, domain 1"/>
    <property type="match status" value="1"/>
</dbReference>
<evidence type="ECO:0000256" key="8">
    <source>
        <dbReference type="ARBA" id="ARBA00049299"/>
    </source>
</evidence>
<comment type="caution">
    <text evidence="11">The sequence shown here is derived from an EMBL/GenBank/DDBJ whole genome shotgun (WGS) entry which is preliminary data.</text>
</comment>
<evidence type="ECO:0000259" key="10">
    <source>
        <dbReference type="PROSITE" id="PS50011"/>
    </source>
</evidence>
<proteinExistence type="predicted"/>
<evidence type="ECO:0000256" key="9">
    <source>
        <dbReference type="ARBA" id="ARBA00051693"/>
    </source>
</evidence>
<sequence length="314" mass="35740">MFEYQNHDMEREISSESGSIVQLVKQKQTNVPMAKKLIPLEVKPVIQSKILDELKVLQELKSPYLVEFYGAYASNEGINICMEYMDGGSMDLVLKKVNRVPENILGKIAESVLMGLYLIRESHDLNHNNLKPSNILVNTKGLIKISDIEVSVDLTKEKFIENLQPKCYYSPEKISGLSSKLNGDVWSLGLSLVEMAIGRYPIPVPSEDEIVNLFQNDPQGLSSRSEDASSIQSMTIFEILEYILNKPPPSLPKSCFSEEFLDFLDTCLRKEPSERGDLKSLLQHRFIQKYKNEPVDTVISWINKIKQSSQLFYI</sequence>
<accession>A0A3M7RSF2</accession>
<feature type="domain" description="Protein kinase" evidence="10">
    <location>
        <begin position="7"/>
        <end position="287"/>
    </location>
</feature>
<dbReference type="GO" id="GO:0004708">
    <property type="term" value="F:MAP kinase kinase activity"/>
    <property type="evidence" value="ECO:0007669"/>
    <property type="project" value="UniProtKB-EC"/>
</dbReference>
<dbReference type="PROSITE" id="PS50011">
    <property type="entry name" value="PROTEIN_KINASE_DOM"/>
    <property type="match status" value="1"/>
</dbReference>
<dbReference type="InterPro" id="IPR011009">
    <property type="entry name" value="Kinase-like_dom_sf"/>
</dbReference>
<dbReference type="GO" id="GO:0005524">
    <property type="term" value="F:ATP binding"/>
    <property type="evidence" value="ECO:0007669"/>
    <property type="project" value="UniProtKB-KW"/>
</dbReference>
<name>A0A3M7RSF2_BRAPC</name>
<dbReference type="Gene3D" id="1.10.510.10">
    <property type="entry name" value="Transferase(Phosphotransferase) domain 1"/>
    <property type="match status" value="1"/>
</dbReference>
<dbReference type="PANTHER" id="PTHR47448:SF1">
    <property type="entry name" value="SERINE_THREONINE-PROTEIN KINASE STE7 HOMOLOG"/>
    <property type="match status" value="1"/>
</dbReference>
<evidence type="ECO:0000256" key="5">
    <source>
        <dbReference type="ARBA" id="ARBA00022840"/>
    </source>
</evidence>
<organism evidence="11 12">
    <name type="scientific">Brachionus plicatilis</name>
    <name type="common">Marine rotifer</name>
    <name type="synonym">Brachionus muelleri</name>
    <dbReference type="NCBI Taxonomy" id="10195"/>
    <lineage>
        <taxon>Eukaryota</taxon>
        <taxon>Metazoa</taxon>
        <taxon>Spiralia</taxon>
        <taxon>Gnathifera</taxon>
        <taxon>Rotifera</taxon>
        <taxon>Eurotatoria</taxon>
        <taxon>Monogononta</taxon>
        <taxon>Pseudotrocha</taxon>
        <taxon>Ploima</taxon>
        <taxon>Brachionidae</taxon>
        <taxon>Brachionus</taxon>
    </lineage>
</organism>
<dbReference type="AlphaFoldDB" id="A0A3M7RSF2"/>
<gene>
    <name evidence="11" type="ORF">BpHYR1_025109</name>
</gene>
<evidence type="ECO:0000313" key="12">
    <source>
        <dbReference type="Proteomes" id="UP000276133"/>
    </source>
</evidence>
<evidence type="ECO:0000256" key="1">
    <source>
        <dbReference type="ARBA" id="ARBA00022527"/>
    </source>
</evidence>
<keyword evidence="2" id="KW-0808">Transferase</keyword>
<evidence type="ECO:0000256" key="3">
    <source>
        <dbReference type="ARBA" id="ARBA00022741"/>
    </source>
</evidence>
<keyword evidence="1" id="KW-0723">Serine/threonine-protein kinase</keyword>
<comment type="catalytic activity">
    <reaction evidence="8">
        <text>L-threonyl-[protein] + ATP = O-phospho-L-threonyl-[protein] + ADP + H(+)</text>
        <dbReference type="Rhea" id="RHEA:46608"/>
        <dbReference type="Rhea" id="RHEA-COMP:11060"/>
        <dbReference type="Rhea" id="RHEA-COMP:11605"/>
        <dbReference type="ChEBI" id="CHEBI:15378"/>
        <dbReference type="ChEBI" id="CHEBI:30013"/>
        <dbReference type="ChEBI" id="CHEBI:30616"/>
        <dbReference type="ChEBI" id="CHEBI:61977"/>
        <dbReference type="ChEBI" id="CHEBI:456216"/>
        <dbReference type="EC" id="2.7.12.2"/>
    </reaction>
</comment>
<evidence type="ECO:0000256" key="4">
    <source>
        <dbReference type="ARBA" id="ARBA00022777"/>
    </source>
</evidence>
<evidence type="ECO:0000256" key="7">
    <source>
        <dbReference type="ARBA" id="ARBA00049014"/>
    </source>
</evidence>
<dbReference type="Pfam" id="PF00069">
    <property type="entry name" value="Pkinase"/>
    <property type="match status" value="1"/>
</dbReference>
<keyword evidence="5" id="KW-0067">ATP-binding</keyword>
<keyword evidence="3" id="KW-0547">Nucleotide-binding</keyword>
<dbReference type="Proteomes" id="UP000276133">
    <property type="component" value="Unassembled WGS sequence"/>
</dbReference>
<dbReference type="EMBL" id="REGN01002767">
    <property type="protein sequence ID" value="RNA26255.1"/>
    <property type="molecule type" value="Genomic_DNA"/>
</dbReference>
<dbReference type="PANTHER" id="PTHR47448">
    <property type="entry name" value="DUAL SPECIFICITY MITOGEN-ACTIVATED PROTEIN KINASE KINASE DSOR1-LIKE PROTEIN"/>
    <property type="match status" value="1"/>
</dbReference>
<evidence type="ECO:0000256" key="6">
    <source>
        <dbReference type="ARBA" id="ARBA00023137"/>
    </source>
</evidence>
<comment type="catalytic activity">
    <reaction evidence="7">
        <text>L-seryl-[protein] + ATP = O-phospho-L-seryl-[protein] + ADP + H(+)</text>
        <dbReference type="Rhea" id="RHEA:17989"/>
        <dbReference type="Rhea" id="RHEA-COMP:9863"/>
        <dbReference type="Rhea" id="RHEA-COMP:11604"/>
        <dbReference type="ChEBI" id="CHEBI:15378"/>
        <dbReference type="ChEBI" id="CHEBI:29999"/>
        <dbReference type="ChEBI" id="CHEBI:30616"/>
        <dbReference type="ChEBI" id="CHEBI:83421"/>
        <dbReference type="ChEBI" id="CHEBI:456216"/>
        <dbReference type="EC" id="2.7.12.2"/>
    </reaction>
</comment>
<dbReference type="SUPFAM" id="SSF56112">
    <property type="entry name" value="Protein kinase-like (PK-like)"/>
    <property type="match status" value="1"/>
</dbReference>
<keyword evidence="6" id="KW-0829">Tyrosine-protein kinase</keyword>
<dbReference type="InterPro" id="IPR000719">
    <property type="entry name" value="Prot_kinase_dom"/>
</dbReference>